<dbReference type="InParanoid" id="W4KFN6"/>
<name>W4KFN6_HETIT</name>
<dbReference type="AlphaFoldDB" id="W4KFN6"/>
<keyword evidence="3" id="KW-1185">Reference proteome</keyword>
<evidence type="ECO:0000256" key="1">
    <source>
        <dbReference type="SAM" id="SignalP"/>
    </source>
</evidence>
<proteinExistence type="predicted"/>
<keyword evidence="1" id="KW-0732">Signal</keyword>
<reference evidence="2 3" key="1">
    <citation type="journal article" date="2012" name="New Phytol.">
        <title>Insight into trade-off between wood decay and parasitism from the genome of a fungal forest pathogen.</title>
        <authorList>
            <person name="Olson A."/>
            <person name="Aerts A."/>
            <person name="Asiegbu F."/>
            <person name="Belbahri L."/>
            <person name="Bouzid O."/>
            <person name="Broberg A."/>
            <person name="Canback B."/>
            <person name="Coutinho P.M."/>
            <person name="Cullen D."/>
            <person name="Dalman K."/>
            <person name="Deflorio G."/>
            <person name="van Diepen L.T."/>
            <person name="Dunand C."/>
            <person name="Duplessis S."/>
            <person name="Durling M."/>
            <person name="Gonthier P."/>
            <person name="Grimwood J."/>
            <person name="Fossdal C.G."/>
            <person name="Hansson D."/>
            <person name="Henrissat B."/>
            <person name="Hietala A."/>
            <person name="Himmelstrand K."/>
            <person name="Hoffmeister D."/>
            <person name="Hogberg N."/>
            <person name="James T.Y."/>
            <person name="Karlsson M."/>
            <person name="Kohler A."/>
            <person name="Kues U."/>
            <person name="Lee Y.H."/>
            <person name="Lin Y.C."/>
            <person name="Lind M."/>
            <person name="Lindquist E."/>
            <person name="Lombard V."/>
            <person name="Lucas S."/>
            <person name="Lunden K."/>
            <person name="Morin E."/>
            <person name="Murat C."/>
            <person name="Park J."/>
            <person name="Raffaello T."/>
            <person name="Rouze P."/>
            <person name="Salamov A."/>
            <person name="Schmutz J."/>
            <person name="Solheim H."/>
            <person name="Stahlberg J."/>
            <person name="Velez H."/>
            <person name="de Vries R.P."/>
            <person name="Wiebenga A."/>
            <person name="Woodward S."/>
            <person name="Yakovlev I."/>
            <person name="Garbelotto M."/>
            <person name="Martin F."/>
            <person name="Grigoriev I.V."/>
            <person name="Stenlid J."/>
        </authorList>
    </citation>
    <scope>NUCLEOTIDE SEQUENCE [LARGE SCALE GENOMIC DNA]</scope>
    <source>
        <strain evidence="2 3">TC 32-1</strain>
    </source>
</reference>
<dbReference type="RefSeq" id="XP_009543589.1">
    <property type="nucleotide sequence ID" value="XM_009545294.1"/>
</dbReference>
<dbReference type="Proteomes" id="UP000030671">
    <property type="component" value="Unassembled WGS sequence"/>
</dbReference>
<accession>W4KFN6</accession>
<feature type="chain" id="PRO_5004845364" evidence="1">
    <location>
        <begin position="24"/>
        <end position="152"/>
    </location>
</feature>
<dbReference type="GeneID" id="20665849"/>
<organism evidence="2 3">
    <name type="scientific">Heterobasidion irregulare (strain TC 32-1)</name>
    <dbReference type="NCBI Taxonomy" id="747525"/>
    <lineage>
        <taxon>Eukaryota</taxon>
        <taxon>Fungi</taxon>
        <taxon>Dikarya</taxon>
        <taxon>Basidiomycota</taxon>
        <taxon>Agaricomycotina</taxon>
        <taxon>Agaricomycetes</taxon>
        <taxon>Russulales</taxon>
        <taxon>Bondarzewiaceae</taxon>
        <taxon>Heterobasidion</taxon>
        <taxon>Heterobasidion annosum species complex</taxon>
    </lineage>
</organism>
<evidence type="ECO:0000313" key="2">
    <source>
        <dbReference type="EMBL" id="ETW83851.1"/>
    </source>
</evidence>
<dbReference type="KEGG" id="hir:HETIRDRAFT_102501"/>
<gene>
    <name evidence="2" type="ORF">HETIRDRAFT_102501</name>
</gene>
<protein>
    <submittedName>
        <fullName evidence="2">Uncharacterized protein</fullName>
    </submittedName>
</protein>
<dbReference type="OrthoDB" id="3178264at2759"/>
<sequence length="152" mass="16025">MAFSVPKLFIFAAVLACAFVANAGPLSRRQVGNAQCNIDRLKFVVNLQETSDQINKLATELANTNFSSTVDSAQSGIDGAFQATDGIADAIFSNQTAPPELRNQVGGNLTIVLKALLSINTTDPTASATLENAKSFFQTAAEASNDVVEDCH</sequence>
<dbReference type="HOGENOM" id="CLU_141129_0_0_1"/>
<dbReference type="eggNOG" id="ENOG502T6D1">
    <property type="taxonomic scope" value="Eukaryota"/>
</dbReference>
<feature type="signal peptide" evidence="1">
    <location>
        <begin position="1"/>
        <end position="23"/>
    </location>
</feature>
<evidence type="ECO:0000313" key="3">
    <source>
        <dbReference type="Proteomes" id="UP000030671"/>
    </source>
</evidence>
<dbReference type="EMBL" id="KI925456">
    <property type="protein sequence ID" value="ETW83851.1"/>
    <property type="molecule type" value="Genomic_DNA"/>
</dbReference>